<evidence type="ECO:0000256" key="8">
    <source>
        <dbReference type="ARBA" id="ARBA00023163"/>
    </source>
</evidence>
<dbReference type="EMBL" id="BPLR01012626">
    <property type="protein sequence ID" value="GIY55284.1"/>
    <property type="molecule type" value="Genomic_DNA"/>
</dbReference>
<dbReference type="PANTHER" id="PTHR24408">
    <property type="entry name" value="ZINC FINGER PROTEIN"/>
    <property type="match status" value="1"/>
</dbReference>
<dbReference type="PROSITE" id="PS50157">
    <property type="entry name" value="ZINC_FINGER_C2H2_2"/>
    <property type="match status" value="4"/>
</dbReference>
<reference evidence="12 13" key="1">
    <citation type="submission" date="2021-06" db="EMBL/GenBank/DDBJ databases">
        <title>Caerostris extrusa draft genome.</title>
        <authorList>
            <person name="Kono N."/>
            <person name="Arakawa K."/>
        </authorList>
    </citation>
    <scope>NUCLEOTIDE SEQUENCE [LARGE SCALE GENOMIC DNA]</scope>
</reference>
<feature type="domain" description="C2H2-type" evidence="11">
    <location>
        <begin position="59"/>
        <end position="87"/>
    </location>
</feature>
<evidence type="ECO:0000256" key="10">
    <source>
        <dbReference type="PROSITE-ProRule" id="PRU00042"/>
    </source>
</evidence>
<dbReference type="SUPFAM" id="SSF57667">
    <property type="entry name" value="beta-beta-alpha zinc fingers"/>
    <property type="match status" value="3"/>
</dbReference>
<dbReference type="Pfam" id="PF00096">
    <property type="entry name" value="zf-C2H2"/>
    <property type="match status" value="3"/>
</dbReference>
<evidence type="ECO:0000256" key="1">
    <source>
        <dbReference type="ARBA" id="ARBA00004123"/>
    </source>
</evidence>
<dbReference type="AlphaFoldDB" id="A0AAV4UBX6"/>
<keyword evidence="8" id="KW-0804">Transcription</keyword>
<dbReference type="PANTHER" id="PTHR24408:SF34">
    <property type="entry name" value="ZINC FINGER PROTEIN 672-RELATED"/>
    <property type="match status" value="1"/>
</dbReference>
<keyword evidence="7" id="KW-0238">DNA-binding</keyword>
<evidence type="ECO:0000256" key="4">
    <source>
        <dbReference type="ARBA" id="ARBA00022771"/>
    </source>
</evidence>
<protein>
    <recommendedName>
        <fullName evidence="11">C2H2-type domain-containing protein</fullName>
    </recommendedName>
</protein>
<dbReference type="GO" id="GO:0000981">
    <property type="term" value="F:DNA-binding transcription factor activity, RNA polymerase II-specific"/>
    <property type="evidence" value="ECO:0007669"/>
    <property type="project" value="TreeGrafter"/>
</dbReference>
<keyword evidence="5" id="KW-0862">Zinc</keyword>
<dbReference type="GO" id="GO:0008270">
    <property type="term" value="F:zinc ion binding"/>
    <property type="evidence" value="ECO:0007669"/>
    <property type="project" value="UniProtKB-KW"/>
</dbReference>
<dbReference type="FunFam" id="3.30.160.60:FF:000624">
    <property type="entry name" value="zinc finger protein 697"/>
    <property type="match status" value="1"/>
</dbReference>
<keyword evidence="3" id="KW-0677">Repeat</keyword>
<dbReference type="GO" id="GO:0005634">
    <property type="term" value="C:nucleus"/>
    <property type="evidence" value="ECO:0007669"/>
    <property type="project" value="UniProtKB-SubCell"/>
</dbReference>
<keyword evidence="4 10" id="KW-0863">Zinc-finger</keyword>
<feature type="domain" description="C2H2-type" evidence="11">
    <location>
        <begin position="122"/>
        <end position="149"/>
    </location>
</feature>
<keyword evidence="13" id="KW-1185">Reference proteome</keyword>
<dbReference type="Proteomes" id="UP001054945">
    <property type="component" value="Unassembled WGS sequence"/>
</dbReference>
<evidence type="ECO:0000256" key="2">
    <source>
        <dbReference type="ARBA" id="ARBA00022723"/>
    </source>
</evidence>
<dbReference type="FunFam" id="3.30.160.60:FF:000325">
    <property type="entry name" value="ZFP90 zinc finger protein"/>
    <property type="match status" value="1"/>
</dbReference>
<evidence type="ECO:0000313" key="13">
    <source>
        <dbReference type="Proteomes" id="UP001054945"/>
    </source>
</evidence>
<proteinExistence type="predicted"/>
<feature type="domain" description="C2H2-type" evidence="11">
    <location>
        <begin position="3"/>
        <end position="30"/>
    </location>
</feature>
<keyword evidence="6" id="KW-0805">Transcription regulation</keyword>
<dbReference type="GO" id="GO:0043565">
    <property type="term" value="F:sequence-specific DNA binding"/>
    <property type="evidence" value="ECO:0007669"/>
    <property type="project" value="TreeGrafter"/>
</dbReference>
<sequence>MPFQCPVCHRCYAQKSVLRKHLLVHTGERPYQCSVCNKSFNQKTSLRNHMRIHTGEKPFQCLVCSKCFIQKAHLRTHYYTQHKSAECSATSLDAQSHKMNYQSSGGGGDEQFQSQKKSKKIHQCPYCPYSSINGCHVRDHIFRHTGQKPHQCHICHKQSRTKSDLKKHF</sequence>
<evidence type="ECO:0000256" key="7">
    <source>
        <dbReference type="ARBA" id="ARBA00023125"/>
    </source>
</evidence>
<comment type="caution">
    <text evidence="12">The sequence shown here is derived from an EMBL/GenBank/DDBJ whole genome shotgun (WGS) entry which is preliminary data.</text>
</comment>
<dbReference type="Gene3D" id="3.30.160.60">
    <property type="entry name" value="Classic Zinc Finger"/>
    <property type="match status" value="4"/>
</dbReference>
<evidence type="ECO:0000313" key="12">
    <source>
        <dbReference type="EMBL" id="GIY55284.1"/>
    </source>
</evidence>
<name>A0AAV4UBX6_CAEEX</name>
<dbReference type="InterPro" id="IPR036236">
    <property type="entry name" value="Znf_C2H2_sf"/>
</dbReference>
<evidence type="ECO:0000259" key="11">
    <source>
        <dbReference type="PROSITE" id="PS50157"/>
    </source>
</evidence>
<accession>A0AAV4UBX6</accession>
<dbReference type="InterPro" id="IPR013087">
    <property type="entry name" value="Znf_C2H2_type"/>
</dbReference>
<keyword evidence="9" id="KW-0539">Nucleus</keyword>
<gene>
    <name evidence="12" type="ORF">CEXT_473021</name>
</gene>
<dbReference type="PROSITE" id="PS00028">
    <property type="entry name" value="ZINC_FINGER_C2H2_1"/>
    <property type="match status" value="3"/>
</dbReference>
<dbReference type="SMART" id="SM00355">
    <property type="entry name" value="ZnF_C2H2"/>
    <property type="match status" value="5"/>
</dbReference>
<dbReference type="FunFam" id="3.30.160.60:FF:002716">
    <property type="entry name" value="Zinc finger protein 212"/>
    <property type="match status" value="1"/>
</dbReference>
<evidence type="ECO:0000256" key="5">
    <source>
        <dbReference type="ARBA" id="ARBA00022833"/>
    </source>
</evidence>
<keyword evidence="2" id="KW-0479">Metal-binding</keyword>
<organism evidence="12 13">
    <name type="scientific">Caerostris extrusa</name>
    <name type="common">Bark spider</name>
    <name type="synonym">Caerostris bankana</name>
    <dbReference type="NCBI Taxonomy" id="172846"/>
    <lineage>
        <taxon>Eukaryota</taxon>
        <taxon>Metazoa</taxon>
        <taxon>Ecdysozoa</taxon>
        <taxon>Arthropoda</taxon>
        <taxon>Chelicerata</taxon>
        <taxon>Arachnida</taxon>
        <taxon>Araneae</taxon>
        <taxon>Araneomorphae</taxon>
        <taxon>Entelegynae</taxon>
        <taxon>Araneoidea</taxon>
        <taxon>Araneidae</taxon>
        <taxon>Caerostris</taxon>
    </lineage>
</organism>
<comment type="subcellular location">
    <subcellularLocation>
        <location evidence="1">Nucleus</location>
    </subcellularLocation>
</comment>
<evidence type="ECO:0000256" key="6">
    <source>
        <dbReference type="ARBA" id="ARBA00023015"/>
    </source>
</evidence>
<evidence type="ECO:0000256" key="3">
    <source>
        <dbReference type="ARBA" id="ARBA00022737"/>
    </source>
</evidence>
<feature type="domain" description="C2H2-type" evidence="11">
    <location>
        <begin position="31"/>
        <end position="58"/>
    </location>
</feature>
<evidence type="ECO:0000256" key="9">
    <source>
        <dbReference type="ARBA" id="ARBA00023242"/>
    </source>
</evidence>